<comment type="caution">
    <text evidence="18">The sequence shown here is derived from an EMBL/GenBank/DDBJ whole genome shotgun (WGS) entry which is preliminary data.</text>
</comment>
<protein>
    <recommendedName>
        <fullName evidence="4">DNA-directed DNA polymerase</fullName>
        <ecNumber evidence="4">2.7.7.7</ecNumber>
    </recommendedName>
</protein>
<dbReference type="GO" id="GO:0003684">
    <property type="term" value="F:damaged DNA binding"/>
    <property type="evidence" value="ECO:0007669"/>
    <property type="project" value="InterPro"/>
</dbReference>
<keyword evidence="8" id="KW-0548">Nucleotidyltransferase</keyword>
<evidence type="ECO:0000256" key="16">
    <source>
        <dbReference type="ARBA" id="ARBA00049244"/>
    </source>
</evidence>
<keyword evidence="12" id="KW-0460">Magnesium</keyword>
<dbReference type="AlphaFoldDB" id="X1QE92"/>
<dbReference type="PANTHER" id="PTHR11076:SF33">
    <property type="entry name" value="DNA POLYMERASE KAPPA"/>
    <property type="match status" value="1"/>
</dbReference>
<dbReference type="EMBL" id="BARV01039011">
    <property type="protein sequence ID" value="GAI53136.1"/>
    <property type="molecule type" value="Genomic_DNA"/>
</dbReference>
<organism evidence="18">
    <name type="scientific">marine sediment metagenome</name>
    <dbReference type="NCBI Taxonomy" id="412755"/>
    <lineage>
        <taxon>unclassified sequences</taxon>
        <taxon>metagenomes</taxon>
        <taxon>ecological metagenomes</taxon>
    </lineage>
</organism>
<evidence type="ECO:0000259" key="17">
    <source>
        <dbReference type="PROSITE" id="PS50173"/>
    </source>
</evidence>
<feature type="domain" description="UmuC" evidence="17">
    <location>
        <begin position="1"/>
        <end position="82"/>
    </location>
</feature>
<dbReference type="InterPro" id="IPR022880">
    <property type="entry name" value="DNApol_IV"/>
</dbReference>
<feature type="non-terminal residue" evidence="18">
    <location>
        <position position="194"/>
    </location>
</feature>
<sequence length="194" mass="21789">EAFLDVGGCQTLFGKSEDIARAIKIRIKKEIGLTCSVGVAPNKFLAKIASEMRKPDGLVVVKEDEKESFLVGLPVSKMWGVGKVTERKLQQMGLHTIGELRRLSLFQLKNIFGKLGARIYQLCRGIDDRVIISKRETKSISSETTFLHDISPGELLERTLQDLSVEVASRLNNENLWARSIQLKIRFADFKTIT</sequence>
<dbReference type="Pfam" id="PF21999">
    <property type="entry name" value="IMS_HHH_1"/>
    <property type="match status" value="1"/>
</dbReference>
<comment type="catalytic activity">
    <reaction evidence="16">
        <text>DNA(n) + a 2'-deoxyribonucleoside 5'-triphosphate = DNA(n+1) + diphosphate</text>
        <dbReference type="Rhea" id="RHEA:22508"/>
        <dbReference type="Rhea" id="RHEA-COMP:17339"/>
        <dbReference type="Rhea" id="RHEA-COMP:17340"/>
        <dbReference type="ChEBI" id="CHEBI:33019"/>
        <dbReference type="ChEBI" id="CHEBI:61560"/>
        <dbReference type="ChEBI" id="CHEBI:173112"/>
        <dbReference type="EC" id="2.7.7.7"/>
    </reaction>
</comment>
<evidence type="ECO:0000256" key="12">
    <source>
        <dbReference type="ARBA" id="ARBA00022842"/>
    </source>
</evidence>
<evidence type="ECO:0000256" key="1">
    <source>
        <dbReference type="ARBA" id="ARBA00001946"/>
    </source>
</evidence>
<dbReference type="GO" id="GO:0046872">
    <property type="term" value="F:metal ion binding"/>
    <property type="evidence" value="ECO:0007669"/>
    <property type="project" value="UniProtKB-KW"/>
</dbReference>
<keyword evidence="15" id="KW-0234">DNA repair</keyword>
<keyword evidence="13" id="KW-0239">DNA-directed DNA polymerase</keyword>
<dbReference type="Gene3D" id="3.30.70.270">
    <property type="match status" value="1"/>
</dbReference>
<dbReference type="CDD" id="cd03586">
    <property type="entry name" value="PolY_Pol_IV_kappa"/>
    <property type="match status" value="1"/>
</dbReference>
<keyword evidence="7" id="KW-0808">Transferase</keyword>
<dbReference type="Gene3D" id="1.10.150.20">
    <property type="entry name" value="5' to 3' exonuclease, C-terminal subdomain"/>
    <property type="match status" value="1"/>
</dbReference>
<dbReference type="GO" id="GO:0042276">
    <property type="term" value="P:error-prone translesion synthesis"/>
    <property type="evidence" value="ECO:0007669"/>
    <property type="project" value="TreeGrafter"/>
</dbReference>
<name>X1QE92_9ZZZZ</name>
<dbReference type="GO" id="GO:0003887">
    <property type="term" value="F:DNA-directed DNA polymerase activity"/>
    <property type="evidence" value="ECO:0007669"/>
    <property type="project" value="UniProtKB-KW"/>
</dbReference>
<comment type="cofactor">
    <cofactor evidence="1">
        <name>Mg(2+)</name>
        <dbReference type="ChEBI" id="CHEBI:18420"/>
    </cofactor>
</comment>
<dbReference type="GO" id="GO:0006260">
    <property type="term" value="P:DNA replication"/>
    <property type="evidence" value="ECO:0007669"/>
    <property type="project" value="UniProtKB-KW"/>
</dbReference>
<evidence type="ECO:0000256" key="14">
    <source>
        <dbReference type="ARBA" id="ARBA00023125"/>
    </source>
</evidence>
<dbReference type="InterPro" id="IPR001126">
    <property type="entry name" value="UmuC"/>
</dbReference>
<dbReference type="InterPro" id="IPR053848">
    <property type="entry name" value="IMS_HHH_1"/>
</dbReference>
<keyword evidence="5" id="KW-0515">Mutator protein</keyword>
<accession>X1QE92</accession>
<evidence type="ECO:0000256" key="2">
    <source>
        <dbReference type="ARBA" id="ARBA00004496"/>
    </source>
</evidence>
<proteinExistence type="inferred from homology"/>
<keyword evidence="10" id="KW-0479">Metal-binding</keyword>
<dbReference type="Pfam" id="PF00817">
    <property type="entry name" value="IMS"/>
    <property type="match status" value="1"/>
</dbReference>
<dbReference type="Gene3D" id="3.30.1490.100">
    <property type="entry name" value="DNA polymerase, Y-family, little finger domain"/>
    <property type="match status" value="1"/>
</dbReference>
<keyword evidence="11" id="KW-0227">DNA damage</keyword>
<dbReference type="SUPFAM" id="SSF100879">
    <property type="entry name" value="Lesion bypass DNA polymerase (Y-family), little finger domain"/>
    <property type="match status" value="1"/>
</dbReference>
<dbReference type="InterPro" id="IPR036775">
    <property type="entry name" value="DNA_pol_Y-fam_lit_finger_sf"/>
</dbReference>
<dbReference type="InterPro" id="IPR043502">
    <property type="entry name" value="DNA/RNA_pol_sf"/>
</dbReference>
<evidence type="ECO:0000256" key="4">
    <source>
        <dbReference type="ARBA" id="ARBA00012417"/>
    </source>
</evidence>
<dbReference type="EC" id="2.7.7.7" evidence="4"/>
<reference evidence="18" key="1">
    <citation type="journal article" date="2014" name="Front. Microbiol.">
        <title>High frequency of phylogenetically diverse reductive dehalogenase-homologous genes in deep subseafloor sedimentary metagenomes.</title>
        <authorList>
            <person name="Kawai M."/>
            <person name="Futagami T."/>
            <person name="Toyoda A."/>
            <person name="Takaki Y."/>
            <person name="Nishi S."/>
            <person name="Hori S."/>
            <person name="Arai W."/>
            <person name="Tsubouchi T."/>
            <person name="Morono Y."/>
            <person name="Uchiyama I."/>
            <person name="Ito T."/>
            <person name="Fujiyama A."/>
            <person name="Inagaki F."/>
            <person name="Takami H."/>
        </authorList>
    </citation>
    <scope>NUCLEOTIDE SEQUENCE</scope>
    <source>
        <strain evidence="18">Expedition CK06-06</strain>
    </source>
</reference>
<dbReference type="Pfam" id="PF11799">
    <property type="entry name" value="IMS_C"/>
    <property type="match status" value="1"/>
</dbReference>
<evidence type="ECO:0000256" key="11">
    <source>
        <dbReference type="ARBA" id="ARBA00022763"/>
    </source>
</evidence>
<dbReference type="InterPro" id="IPR043128">
    <property type="entry name" value="Rev_trsase/Diguanyl_cyclase"/>
</dbReference>
<dbReference type="GO" id="GO:0006281">
    <property type="term" value="P:DNA repair"/>
    <property type="evidence" value="ECO:0007669"/>
    <property type="project" value="UniProtKB-KW"/>
</dbReference>
<dbReference type="InterPro" id="IPR017961">
    <property type="entry name" value="DNA_pol_Y-fam_little_finger"/>
</dbReference>
<keyword evidence="14" id="KW-0238">DNA-binding</keyword>
<gene>
    <name evidence="18" type="ORF">S06H3_59920</name>
</gene>
<keyword evidence="9" id="KW-0235">DNA replication</keyword>
<dbReference type="InterPro" id="IPR050116">
    <property type="entry name" value="DNA_polymerase-Y"/>
</dbReference>
<evidence type="ECO:0000256" key="10">
    <source>
        <dbReference type="ARBA" id="ARBA00022723"/>
    </source>
</evidence>
<keyword evidence="6" id="KW-0963">Cytoplasm</keyword>
<dbReference type="GO" id="GO:0009432">
    <property type="term" value="P:SOS response"/>
    <property type="evidence" value="ECO:0007669"/>
    <property type="project" value="TreeGrafter"/>
</dbReference>
<dbReference type="PANTHER" id="PTHR11076">
    <property type="entry name" value="DNA REPAIR POLYMERASE UMUC / TRANSFERASE FAMILY MEMBER"/>
    <property type="match status" value="1"/>
</dbReference>
<evidence type="ECO:0000313" key="18">
    <source>
        <dbReference type="EMBL" id="GAI53136.1"/>
    </source>
</evidence>
<dbReference type="GO" id="GO:0005829">
    <property type="term" value="C:cytosol"/>
    <property type="evidence" value="ECO:0007669"/>
    <property type="project" value="TreeGrafter"/>
</dbReference>
<evidence type="ECO:0000256" key="13">
    <source>
        <dbReference type="ARBA" id="ARBA00022932"/>
    </source>
</evidence>
<evidence type="ECO:0000256" key="9">
    <source>
        <dbReference type="ARBA" id="ARBA00022705"/>
    </source>
</evidence>
<comment type="subcellular location">
    <subcellularLocation>
        <location evidence="2">Cytoplasm</location>
    </subcellularLocation>
</comment>
<evidence type="ECO:0000256" key="15">
    <source>
        <dbReference type="ARBA" id="ARBA00023204"/>
    </source>
</evidence>
<feature type="non-terminal residue" evidence="18">
    <location>
        <position position="1"/>
    </location>
</feature>
<dbReference type="PROSITE" id="PS50173">
    <property type="entry name" value="UMUC"/>
    <property type="match status" value="1"/>
</dbReference>
<comment type="similarity">
    <text evidence="3">Belongs to the DNA polymerase type-Y family.</text>
</comment>
<evidence type="ECO:0000256" key="5">
    <source>
        <dbReference type="ARBA" id="ARBA00022457"/>
    </source>
</evidence>
<evidence type="ECO:0000256" key="6">
    <source>
        <dbReference type="ARBA" id="ARBA00022490"/>
    </source>
</evidence>
<evidence type="ECO:0000256" key="8">
    <source>
        <dbReference type="ARBA" id="ARBA00022695"/>
    </source>
</evidence>
<evidence type="ECO:0000256" key="3">
    <source>
        <dbReference type="ARBA" id="ARBA00010945"/>
    </source>
</evidence>
<dbReference type="SUPFAM" id="SSF56672">
    <property type="entry name" value="DNA/RNA polymerases"/>
    <property type="match status" value="1"/>
</dbReference>
<evidence type="ECO:0000256" key="7">
    <source>
        <dbReference type="ARBA" id="ARBA00022679"/>
    </source>
</evidence>